<evidence type="ECO:0000313" key="3">
    <source>
        <dbReference type="Proteomes" id="UP001140510"/>
    </source>
</evidence>
<evidence type="ECO:0000256" key="1">
    <source>
        <dbReference type="SAM" id="Phobius"/>
    </source>
</evidence>
<comment type="caution">
    <text evidence="2">The sequence shown here is derived from an EMBL/GenBank/DDBJ whole genome shotgun (WGS) entry which is preliminary data.</text>
</comment>
<dbReference type="OrthoDB" id="3782144at2759"/>
<reference evidence="2" key="1">
    <citation type="submission" date="2022-10" db="EMBL/GenBank/DDBJ databases">
        <title>Tapping the CABI collections for fungal endophytes: first genome assemblies for Collariella, Neodidymelliopsis, Ascochyta clinopodiicola, Didymella pomorum, Didymosphaeria variabile, Neocosmospora piperis and Neocucurbitaria cava.</title>
        <authorList>
            <person name="Hill R."/>
        </authorList>
    </citation>
    <scope>NUCLEOTIDE SEQUENCE</scope>
    <source>
        <strain evidence="2">IMI 355091</strain>
    </source>
</reference>
<keyword evidence="1" id="KW-0472">Membrane</keyword>
<keyword evidence="3" id="KW-1185">Reference proteome</keyword>
<name>A0A9W8ZDY8_9PLEO</name>
<dbReference type="AlphaFoldDB" id="A0A9W8ZDY8"/>
<dbReference type="EMBL" id="JAPEVA010000042">
    <property type="protein sequence ID" value="KAJ4404480.1"/>
    <property type="molecule type" value="Genomic_DNA"/>
</dbReference>
<keyword evidence="1" id="KW-0812">Transmembrane</keyword>
<keyword evidence="1" id="KW-1133">Transmembrane helix</keyword>
<feature type="transmembrane region" description="Helical" evidence="1">
    <location>
        <begin position="6"/>
        <end position="29"/>
    </location>
</feature>
<organism evidence="2 3">
    <name type="scientific">Didymella pomorum</name>
    <dbReference type="NCBI Taxonomy" id="749634"/>
    <lineage>
        <taxon>Eukaryota</taxon>
        <taxon>Fungi</taxon>
        <taxon>Dikarya</taxon>
        <taxon>Ascomycota</taxon>
        <taxon>Pezizomycotina</taxon>
        <taxon>Dothideomycetes</taxon>
        <taxon>Pleosporomycetidae</taxon>
        <taxon>Pleosporales</taxon>
        <taxon>Pleosporineae</taxon>
        <taxon>Didymellaceae</taxon>
        <taxon>Didymella</taxon>
    </lineage>
</organism>
<dbReference type="Proteomes" id="UP001140510">
    <property type="component" value="Unassembled WGS sequence"/>
</dbReference>
<sequence>MSPLKVILPLFIVLGILQAAVLSLPFVYWRFAGYMGPINKFLFGSFLLFLAFVAHPLLIITLITFTIAPTLLSLRHNLTSRLSTAYTALVPASISDAATDLLSSIPFLGTNTANTTLPKANRDWLVTALSSYVGWKALGTLPSLMVFLVLVSLWNGREADGDRGWLAKGLREANEDVGGKGKGVATRSTRTDVQIVG</sequence>
<feature type="transmembrane region" description="Helical" evidence="1">
    <location>
        <begin position="41"/>
        <end position="68"/>
    </location>
</feature>
<gene>
    <name evidence="2" type="ORF">N0V91_005824</name>
</gene>
<feature type="transmembrane region" description="Helical" evidence="1">
    <location>
        <begin position="133"/>
        <end position="154"/>
    </location>
</feature>
<evidence type="ECO:0000313" key="2">
    <source>
        <dbReference type="EMBL" id="KAJ4404480.1"/>
    </source>
</evidence>
<proteinExistence type="predicted"/>
<protein>
    <submittedName>
        <fullName evidence="2">Uncharacterized protein</fullName>
    </submittedName>
</protein>
<accession>A0A9W8ZDY8</accession>